<feature type="region of interest" description="Disordered" evidence="1">
    <location>
        <begin position="117"/>
        <end position="143"/>
    </location>
</feature>
<proteinExistence type="predicted"/>
<organism evidence="2 3">
    <name type="scientific">Gibberella nygamai</name>
    <name type="common">Bean root rot disease fungus</name>
    <name type="synonym">Fusarium nygamai</name>
    <dbReference type="NCBI Taxonomy" id="42673"/>
    <lineage>
        <taxon>Eukaryota</taxon>
        <taxon>Fungi</taxon>
        <taxon>Dikarya</taxon>
        <taxon>Ascomycota</taxon>
        <taxon>Pezizomycotina</taxon>
        <taxon>Sordariomycetes</taxon>
        <taxon>Hypocreomycetidae</taxon>
        <taxon>Hypocreales</taxon>
        <taxon>Nectriaceae</taxon>
        <taxon>Fusarium</taxon>
        <taxon>Fusarium fujikuroi species complex</taxon>
    </lineage>
</organism>
<evidence type="ECO:0000256" key="1">
    <source>
        <dbReference type="SAM" id="MobiDB-lite"/>
    </source>
</evidence>
<sequence length="611" mass="67975">MDTDDCFHDHLYTLLLYLIFATKSHSPQFHIDDRLRRIILDRSKIIEQDIPEVVRDKLHRLGSEVREEFRKVSHQPISSNVSRFPVTTSAPILQDYAINEGGKQNVAISLPAEALQPSKHTPKVVKKSSKRPPSTRNKCLREDDQPIPFDTLKSWVASPESFLDSAAISIHALSVSGYIQALEKSSQISRIARRFALLQLWISREAWRPLPLDEFNQELGNITKKDLNRWLREGRTLFLLKAHSGAAVLFSKLKSRDDLSILAPKLKVRSEDNTSPSFGGTACDDLELALQSHYALEAKELAFHFNEEELEIPRSHDDDITNANLYRDAATKISLYLKEFHERFFSKRTQRIRGPEASETERPAKKMRLFHHQFSHEQIHSGNQISQYVTENTINATSDGHLDVRGAPADESAPTSGSPEGAGSRPGTSVIPGSDFALISTPALEATVDRYETLPSTERTTPVERVEADMGPVSNSSTGYRNTGTDQSIEGHLDCPGAGRVGELHDCGDNIPQFSSVYYGIHEASSQASLPSLHGPQFAGCQLHNLPDRGVLLSDPATSCSNEVIGHVDNISDTLAMDTDDRFNPDCPSNFDDILCNSRTFDLGNLLSFPT</sequence>
<comment type="caution">
    <text evidence="2">The sequence shown here is derived from an EMBL/GenBank/DDBJ whole genome shotgun (WGS) entry which is preliminary data.</text>
</comment>
<accession>A0A2K0WPT1</accession>
<feature type="compositionally biased region" description="Basic residues" evidence="1">
    <location>
        <begin position="120"/>
        <end position="130"/>
    </location>
</feature>
<protein>
    <submittedName>
        <fullName evidence="2">Uncharacterized protein</fullName>
    </submittedName>
</protein>
<reference evidence="2 3" key="1">
    <citation type="submission" date="2017-06" db="EMBL/GenBank/DDBJ databases">
        <title>Genome of Fusarium nygamai isolate CS10214.</title>
        <authorList>
            <person name="Gardiner D.M."/>
            <person name="Obanor F."/>
            <person name="Kazan K."/>
        </authorList>
    </citation>
    <scope>NUCLEOTIDE SEQUENCE [LARGE SCALE GENOMIC DNA]</scope>
    <source>
        <strain evidence="2 3">CS10214</strain>
    </source>
</reference>
<feature type="region of interest" description="Disordered" evidence="1">
    <location>
        <begin position="449"/>
        <end position="482"/>
    </location>
</feature>
<keyword evidence="3" id="KW-1185">Reference proteome</keyword>
<dbReference type="Proteomes" id="UP000236664">
    <property type="component" value="Unassembled WGS sequence"/>
</dbReference>
<dbReference type="AlphaFoldDB" id="A0A2K0WPT1"/>
<dbReference type="EMBL" id="MTQA01000043">
    <property type="protein sequence ID" value="PNP84289.1"/>
    <property type="molecule type" value="Genomic_DNA"/>
</dbReference>
<feature type="region of interest" description="Disordered" evidence="1">
    <location>
        <begin position="398"/>
        <end position="434"/>
    </location>
</feature>
<dbReference type="OrthoDB" id="5007347at2759"/>
<evidence type="ECO:0000313" key="2">
    <source>
        <dbReference type="EMBL" id="PNP84289.1"/>
    </source>
</evidence>
<gene>
    <name evidence="2" type="ORF">FNYG_02362</name>
</gene>
<evidence type="ECO:0000313" key="3">
    <source>
        <dbReference type="Proteomes" id="UP000236664"/>
    </source>
</evidence>
<name>A0A2K0WPT1_GIBNY</name>
<feature type="compositionally biased region" description="Polar residues" evidence="1">
    <location>
        <begin position="473"/>
        <end position="482"/>
    </location>
</feature>